<keyword evidence="2 4" id="KW-0547">Nucleotide-binding</keyword>
<feature type="binding site" evidence="4">
    <location>
        <begin position="143"/>
        <end position="151"/>
    </location>
    <ligand>
        <name>ATP</name>
        <dbReference type="ChEBI" id="CHEBI:30616"/>
    </ligand>
</feature>
<feature type="binding site" evidence="4">
    <location>
        <position position="63"/>
    </location>
    <ligand>
        <name>substrate</name>
    </ligand>
</feature>
<dbReference type="Pfam" id="PF01812">
    <property type="entry name" value="5-FTHF_cyc-lig"/>
    <property type="match status" value="1"/>
</dbReference>
<dbReference type="Proteomes" id="UP000460318">
    <property type="component" value="Unassembled WGS sequence"/>
</dbReference>
<feature type="binding site" evidence="4">
    <location>
        <begin position="12"/>
        <end position="16"/>
    </location>
    <ligand>
        <name>ATP</name>
        <dbReference type="ChEBI" id="CHEBI:30616"/>
    </ligand>
</feature>
<organism evidence="6 7">
    <name type="scientific">Paenibacillus dendrobii</name>
    <dbReference type="NCBI Taxonomy" id="2691084"/>
    <lineage>
        <taxon>Bacteria</taxon>
        <taxon>Bacillati</taxon>
        <taxon>Bacillota</taxon>
        <taxon>Bacilli</taxon>
        <taxon>Bacillales</taxon>
        <taxon>Paenibacillaceae</taxon>
        <taxon>Paenibacillus</taxon>
    </lineage>
</organism>
<evidence type="ECO:0000256" key="4">
    <source>
        <dbReference type="PIRSR" id="PIRSR006806-1"/>
    </source>
</evidence>
<evidence type="ECO:0000313" key="6">
    <source>
        <dbReference type="EMBL" id="MWV44505.1"/>
    </source>
</evidence>
<comment type="caution">
    <text evidence="6">The sequence shown here is derived from an EMBL/GenBank/DDBJ whole genome shotgun (WGS) entry which is preliminary data.</text>
</comment>
<keyword evidence="7" id="KW-1185">Reference proteome</keyword>
<dbReference type="InterPro" id="IPR002698">
    <property type="entry name" value="FTHF_cligase"/>
</dbReference>
<accession>A0A7X3IKW7</accession>
<evidence type="ECO:0000256" key="3">
    <source>
        <dbReference type="ARBA" id="ARBA00022840"/>
    </source>
</evidence>
<dbReference type="EMBL" id="WUBI01000001">
    <property type="protein sequence ID" value="MWV44505.1"/>
    <property type="molecule type" value="Genomic_DNA"/>
</dbReference>
<dbReference type="AlphaFoldDB" id="A0A7X3IKW7"/>
<dbReference type="Gene3D" id="3.40.50.10420">
    <property type="entry name" value="NagB/RpiA/CoA transferase-like"/>
    <property type="match status" value="1"/>
</dbReference>
<evidence type="ECO:0000256" key="2">
    <source>
        <dbReference type="ARBA" id="ARBA00022741"/>
    </source>
</evidence>
<dbReference type="RefSeq" id="WP_160497911.1">
    <property type="nucleotide sequence ID" value="NZ_WUBI01000001.1"/>
</dbReference>
<gene>
    <name evidence="6" type="ORF">GRF59_12795</name>
</gene>
<name>A0A7X3IKW7_9BACL</name>
<dbReference type="InterPro" id="IPR024185">
    <property type="entry name" value="FTHF_cligase-like_sf"/>
</dbReference>
<comment type="catalytic activity">
    <reaction evidence="5">
        <text>(6S)-5-formyl-5,6,7,8-tetrahydrofolate + ATP = (6R)-5,10-methenyltetrahydrofolate + ADP + phosphate</text>
        <dbReference type="Rhea" id="RHEA:10488"/>
        <dbReference type="ChEBI" id="CHEBI:30616"/>
        <dbReference type="ChEBI" id="CHEBI:43474"/>
        <dbReference type="ChEBI" id="CHEBI:57455"/>
        <dbReference type="ChEBI" id="CHEBI:57457"/>
        <dbReference type="ChEBI" id="CHEBI:456216"/>
        <dbReference type="EC" id="6.3.3.2"/>
    </reaction>
</comment>
<dbReference type="PANTHER" id="PTHR23407:SF1">
    <property type="entry name" value="5-FORMYLTETRAHYDROFOLATE CYCLO-LIGASE"/>
    <property type="match status" value="1"/>
</dbReference>
<dbReference type="PANTHER" id="PTHR23407">
    <property type="entry name" value="ATPASE INHIBITOR/5-FORMYLTETRAHYDROFOLATE CYCLO-LIGASE"/>
    <property type="match status" value="1"/>
</dbReference>
<evidence type="ECO:0000256" key="1">
    <source>
        <dbReference type="ARBA" id="ARBA00010638"/>
    </source>
</evidence>
<sequence length="212" mass="24765">MNGENSTIHEIKAQLRTRMSQVRSRISAELHRDSSDSACRHAAMWLNRESVRSMLIYVPFRNELDTKPLIEEAWQAGIEVYVPRCRREDCSMTLHRLKQWDELNVGTYGILEPEPQQSPAMADNFLPEAVFMPGLAFDRQGGRLGYGGGYYDRLYERFWRRDKMAKLPVWVGIGFDAQVIEQVPMEQTDARLQFLITEQDVYEMNKEAEKWN</sequence>
<comment type="similarity">
    <text evidence="1 5">Belongs to the 5-formyltetrahydrofolate cyclo-ligase family.</text>
</comment>
<dbReference type="EC" id="6.3.3.2" evidence="5"/>
<keyword evidence="5" id="KW-0460">Magnesium</keyword>
<evidence type="ECO:0000313" key="7">
    <source>
        <dbReference type="Proteomes" id="UP000460318"/>
    </source>
</evidence>
<keyword evidence="6" id="KW-0436">Ligase</keyword>
<dbReference type="GO" id="GO:0009396">
    <property type="term" value="P:folic acid-containing compound biosynthetic process"/>
    <property type="evidence" value="ECO:0007669"/>
    <property type="project" value="TreeGrafter"/>
</dbReference>
<comment type="cofactor">
    <cofactor evidence="5">
        <name>Mg(2+)</name>
        <dbReference type="ChEBI" id="CHEBI:18420"/>
    </cofactor>
</comment>
<dbReference type="GO" id="GO:0046872">
    <property type="term" value="F:metal ion binding"/>
    <property type="evidence" value="ECO:0007669"/>
    <property type="project" value="UniProtKB-KW"/>
</dbReference>
<dbReference type="InterPro" id="IPR037171">
    <property type="entry name" value="NagB/RpiA_transferase-like"/>
</dbReference>
<evidence type="ECO:0000256" key="5">
    <source>
        <dbReference type="RuleBase" id="RU361279"/>
    </source>
</evidence>
<keyword evidence="3 4" id="KW-0067">ATP-binding</keyword>
<proteinExistence type="inferred from homology"/>
<protein>
    <recommendedName>
        <fullName evidence="5">5-formyltetrahydrofolate cyclo-ligase</fullName>
        <ecNumber evidence="5">6.3.3.2</ecNumber>
    </recommendedName>
</protein>
<dbReference type="GO" id="GO:0005524">
    <property type="term" value="F:ATP binding"/>
    <property type="evidence" value="ECO:0007669"/>
    <property type="project" value="UniProtKB-KW"/>
</dbReference>
<dbReference type="NCBIfam" id="TIGR02727">
    <property type="entry name" value="MTHFS_bact"/>
    <property type="match status" value="1"/>
</dbReference>
<feature type="binding site" evidence="4">
    <location>
        <position position="58"/>
    </location>
    <ligand>
        <name>substrate</name>
    </ligand>
</feature>
<dbReference type="GO" id="GO:0035999">
    <property type="term" value="P:tetrahydrofolate interconversion"/>
    <property type="evidence" value="ECO:0007669"/>
    <property type="project" value="TreeGrafter"/>
</dbReference>
<keyword evidence="5" id="KW-0479">Metal-binding</keyword>
<dbReference type="SUPFAM" id="SSF100950">
    <property type="entry name" value="NagB/RpiA/CoA transferase-like"/>
    <property type="match status" value="1"/>
</dbReference>
<dbReference type="GO" id="GO:0030272">
    <property type="term" value="F:5-formyltetrahydrofolate cyclo-ligase activity"/>
    <property type="evidence" value="ECO:0007669"/>
    <property type="project" value="UniProtKB-EC"/>
</dbReference>
<reference evidence="6 7" key="1">
    <citation type="submission" date="2019-12" db="EMBL/GenBank/DDBJ databases">
        <title>Paenibacillus sp. nov., an endophytic bacterium isolated from the stem of Dendrobium.</title>
        <authorList>
            <person name="Zhao R."/>
        </authorList>
    </citation>
    <scope>NUCLEOTIDE SEQUENCE [LARGE SCALE GENOMIC DNA]</scope>
    <source>
        <strain evidence="6 7">HJL G12</strain>
    </source>
</reference>
<dbReference type="PIRSF" id="PIRSF006806">
    <property type="entry name" value="FTHF_cligase"/>
    <property type="match status" value="1"/>
</dbReference>